<gene>
    <name evidence="2" type="ORF">CLV71_103349</name>
</gene>
<feature type="transmembrane region" description="Helical" evidence="1">
    <location>
        <begin position="45"/>
        <end position="69"/>
    </location>
</feature>
<dbReference type="Proteomes" id="UP000294927">
    <property type="component" value="Unassembled WGS sequence"/>
</dbReference>
<reference evidence="2 3" key="1">
    <citation type="submission" date="2019-03" db="EMBL/GenBank/DDBJ databases">
        <title>Genomic Encyclopedia of Archaeal and Bacterial Type Strains, Phase II (KMG-II): from individual species to whole genera.</title>
        <authorList>
            <person name="Goeker M."/>
        </authorList>
    </citation>
    <scope>NUCLEOTIDE SEQUENCE [LARGE SCALE GENOMIC DNA]</scope>
    <source>
        <strain evidence="2 3">DSM 45499</strain>
    </source>
</reference>
<name>A0A4R7VZL2_9PSEU</name>
<keyword evidence="1" id="KW-0472">Membrane</keyword>
<accession>A0A4R7VZL2</accession>
<evidence type="ECO:0000313" key="3">
    <source>
        <dbReference type="Proteomes" id="UP000294927"/>
    </source>
</evidence>
<sequence>MNIDWSALGLVVLISVVAGGALVTLTGLGIVALDQRETAQEQNRGVATPTVLMVLCFLGAAAIIGYGLYLVAFS</sequence>
<organism evidence="2 3">
    <name type="scientific">Actinophytocola oryzae</name>
    <dbReference type="NCBI Taxonomy" id="502181"/>
    <lineage>
        <taxon>Bacteria</taxon>
        <taxon>Bacillati</taxon>
        <taxon>Actinomycetota</taxon>
        <taxon>Actinomycetes</taxon>
        <taxon>Pseudonocardiales</taxon>
        <taxon>Pseudonocardiaceae</taxon>
    </lineage>
</organism>
<dbReference type="AlphaFoldDB" id="A0A4R7VZL2"/>
<keyword evidence="1" id="KW-0812">Transmembrane</keyword>
<dbReference type="RefSeq" id="WP_133902212.1">
    <property type="nucleotide sequence ID" value="NZ_SOCP01000003.1"/>
</dbReference>
<comment type="caution">
    <text evidence="2">The sequence shown here is derived from an EMBL/GenBank/DDBJ whole genome shotgun (WGS) entry which is preliminary data.</text>
</comment>
<feature type="transmembrane region" description="Helical" evidence="1">
    <location>
        <begin position="6"/>
        <end position="33"/>
    </location>
</feature>
<keyword evidence="1" id="KW-1133">Transmembrane helix</keyword>
<dbReference type="EMBL" id="SOCP01000003">
    <property type="protein sequence ID" value="TDV55108.1"/>
    <property type="molecule type" value="Genomic_DNA"/>
</dbReference>
<proteinExistence type="predicted"/>
<keyword evidence="3" id="KW-1185">Reference proteome</keyword>
<protein>
    <submittedName>
        <fullName evidence="2">Uncharacterized protein</fullName>
    </submittedName>
</protein>
<evidence type="ECO:0000313" key="2">
    <source>
        <dbReference type="EMBL" id="TDV55108.1"/>
    </source>
</evidence>
<evidence type="ECO:0000256" key="1">
    <source>
        <dbReference type="SAM" id="Phobius"/>
    </source>
</evidence>